<dbReference type="PANTHER" id="PTHR15092">
    <property type="entry name" value="POLY A -SPECIFIC RIBONUCLEASE/TARGET OF EGR1, MEMBER 1"/>
    <property type="match status" value="1"/>
</dbReference>
<comment type="similarity">
    <text evidence="2">Belongs to the CAF1 family.</text>
</comment>
<dbReference type="AlphaFoldDB" id="A0AAW1HCG1"/>
<dbReference type="InterPro" id="IPR036397">
    <property type="entry name" value="RNaseH_sf"/>
</dbReference>
<dbReference type="Gene3D" id="3.30.420.10">
    <property type="entry name" value="Ribonuclease H-like superfamily/Ribonuclease H"/>
    <property type="match status" value="2"/>
</dbReference>
<dbReference type="EMBL" id="JBDFQZ010000012">
    <property type="protein sequence ID" value="KAK9673738.1"/>
    <property type="molecule type" value="Genomic_DNA"/>
</dbReference>
<dbReference type="Pfam" id="PF04857">
    <property type="entry name" value="CAF1"/>
    <property type="match status" value="1"/>
</dbReference>
<dbReference type="GO" id="GO:0003723">
    <property type="term" value="F:RNA binding"/>
    <property type="evidence" value="ECO:0007669"/>
    <property type="project" value="TreeGrafter"/>
</dbReference>
<dbReference type="InterPro" id="IPR006941">
    <property type="entry name" value="RNase_CAF1"/>
</dbReference>
<keyword evidence="4" id="KW-1185">Reference proteome</keyword>
<evidence type="ECO:0000256" key="2">
    <source>
        <dbReference type="ARBA" id="ARBA00008372"/>
    </source>
</evidence>
<comment type="caution">
    <text evidence="3">The sequence shown here is derived from an EMBL/GenBank/DDBJ whole genome shotgun (WGS) entry which is preliminary data.</text>
</comment>
<evidence type="ECO:0000256" key="1">
    <source>
        <dbReference type="ARBA" id="ARBA00001968"/>
    </source>
</evidence>
<proteinExistence type="inferred from homology"/>
<reference evidence="3" key="1">
    <citation type="submission" date="2024-03" db="EMBL/GenBank/DDBJ databases">
        <title>WGS assembly of Saponaria officinalis var. Norfolk2.</title>
        <authorList>
            <person name="Jenkins J."/>
            <person name="Shu S."/>
            <person name="Grimwood J."/>
            <person name="Barry K."/>
            <person name="Goodstein D."/>
            <person name="Schmutz J."/>
            <person name="Leebens-Mack J."/>
            <person name="Osbourn A."/>
        </authorList>
    </citation>
    <scope>NUCLEOTIDE SEQUENCE [LARGE SCALE GENOMIC DNA]</scope>
    <source>
        <strain evidence="3">JIC</strain>
    </source>
</reference>
<evidence type="ECO:0000313" key="4">
    <source>
        <dbReference type="Proteomes" id="UP001443914"/>
    </source>
</evidence>
<dbReference type="GO" id="GO:0000175">
    <property type="term" value="F:3'-5'-RNA exonuclease activity"/>
    <property type="evidence" value="ECO:0007669"/>
    <property type="project" value="TreeGrafter"/>
</dbReference>
<dbReference type="PANTHER" id="PTHR15092:SF22">
    <property type="entry name" value="POLY(A)-SPECIFIC RIBONUCLEASE PNLDC1"/>
    <property type="match status" value="1"/>
</dbReference>
<organism evidence="3 4">
    <name type="scientific">Saponaria officinalis</name>
    <name type="common">Common soapwort</name>
    <name type="synonym">Lychnis saponaria</name>
    <dbReference type="NCBI Taxonomy" id="3572"/>
    <lineage>
        <taxon>Eukaryota</taxon>
        <taxon>Viridiplantae</taxon>
        <taxon>Streptophyta</taxon>
        <taxon>Embryophyta</taxon>
        <taxon>Tracheophyta</taxon>
        <taxon>Spermatophyta</taxon>
        <taxon>Magnoliopsida</taxon>
        <taxon>eudicotyledons</taxon>
        <taxon>Gunneridae</taxon>
        <taxon>Pentapetalae</taxon>
        <taxon>Caryophyllales</taxon>
        <taxon>Caryophyllaceae</taxon>
        <taxon>Caryophylleae</taxon>
        <taxon>Saponaria</taxon>
    </lineage>
</organism>
<evidence type="ECO:0000313" key="3">
    <source>
        <dbReference type="EMBL" id="KAK9673738.1"/>
    </source>
</evidence>
<dbReference type="Proteomes" id="UP001443914">
    <property type="component" value="Unassembled WGS sequence"/>
</dbReference>
<gene>
    <name evidence="3" type="ORF">RND81_12G185800</name>
</gene>
<name>A0AAW1HCG1_SAPOF</name>
<comment type="cofactor">
    <cofactor evidence="1">
        <name>a divalent metal cation</name>
        <dbReference type="ChEBI" id="CHEBI:60240"/>
    </cofactor>
</comment>
<accession>A0AAW1HCG1</accession>
<dbReference type="SUPFAM" id="SSF53098">
    <property type="entry name" value="Ribonuclease H-like"/>
    <property type="match status" value="1"/>
</dbReference>
<protein>
    <submittedName>
        <fullName evidence="3">Uncharacterized protein</fullName>
    </submittedName>
</protein>
<dbReference type="InterPro" id="IPR012337">
    <property type="entry name" value="RNaseH-like_sf"/>
</dbReference>
<sequence length="702" mass="79374">MKTLTNLRPKSLSTLLRRTLTTSPIFSLKNVTKSNFDETLIDLTTHLKSADFIAIDLEMTGITTSPWRESFEFDSSDIRYLKVKDSAHNFAVLQFGVCPFRWDTRLHSFVAHPHNFYIFPHQELPVDGPSYEFMCQTSSIDFLAKYQFDFNACIRDGVSYLSRGQEDAVLSRLNSVYGNWYHIEEVKDVPLVNVADILFSERMKIRLIEWHDSLLQNRSAELKLQGNVAGSKQELVTIFFNKRPALRLSGFTSHQLKLIELVTRKHFKDLVFVRAQEDNVLQKLIVYVECDNDKTKLLKEVKDGLHQQAIRKVEAAVGFRRVIDLLSAEKKLIVGHNCFLDMAHVYHKFFGPLPSTVEEFVSNLHKSFPHIIDTKLLLNADNGLQQLMKKASTSLASAFSMMCPEIASKRTSDVGEHPCVKVEVQVDDMSVFSVYLFEKSCRSSNWNSGARHEAGYDAFMTGCVFAQSCSHLGVDFPSENEAISYNLQKYVNLLYLSWNSGDVINLSTGDITEFPTVGSTKRRFVNILHQNIVLIWGFPLKLKASEIRQCICKVFGLHSVTSIYNLDETAVFVQFSKTELVADFLALKDRLETDNSSVFVLHPLSKLLEGGKTCAAGYEIYKDICSSSLSKVLFADQAEAVGINWKTKLVETSSTTSGIDKMTKLMADVHKTTSNQSVFDKILYPSASESTNISREMKLTVS</sequence>
<dbReference type="InterPro" id="IPR051181">
    <property type="entry name" value="CAF1_poly(A)_ribonucleases"/>
</dbReference>